<dbReference type="AlphaFoldDB" id="A0A645FGG6"/>
<comment type="caution">
    <text evidence="1">The sequence shown here is derived from an EMBL/GenBank/DDBJ whole genome shotgun (WGS) entry which is preliminary data.</text>
</comment>
<dbReference type="PIRSF" id="PIRSF006594">
    <property type="entry name" value="UCP006594"/>
    <property type="match status" value="1"/>
</dbReference>
<dbReference type="EMBL" id="VSSQ01058785">
    <property type="protein sequence ID" value="MPN12439.1"/>
    <property type="molecule type" value="Genomic_DNA"/>
</dbReference>
<evidence type="ECO:0000313" key="1">
    <source>
        <dbReference type="EMBL" id="MPN12439.1"/>
    </source>
</evidence>
<dbReference type="PANTHER" id="PTHR43801:SF1">
    <property type="entry name" value="POLYPRENYL SYNTHETASE"/>
    <property type="match status" value="1"/>
</dbReference>
<organism evidence="1">
    <name type="scientific">bioreactor metagenome</name>
    <dbReference type="NCBI Taxonomy" id="1076179"/>
    <lineage>
        <taxon>unclassified sequences</taxon>
        <taxon>metagenomes</taxon>
        <taxon>ecological metagenomes</taxon>
    </lineage>
</organism>
<dbReference type="Pfam" id="PF01976">
    <property type="entry name" value="DUF116"/>
    <property type="match status" value="1"/>
</dbReference>
<proteinExistence type="predicted"/>
<name>A0A645FGG6_9ZZZZ</name>
<gene>
    <name evidence="1" type="ORF">SDC9_159757</name>
</gene>
<protein>
    <recommendedName>
        <fullName evidence="2">DUF116 domain-containing protein</fullName>
    </recommendedName>
</protein>
<evidence type="ECO:0008006" key="2">
    <source>
        <dbReference type="Google" id="ProtNLM"/>
    </source>
</evidence>
<accession>A0A645FGG6</accession>
<dbReference type="PANTHER" id="PTHR43801">
    <property type="entry name" value="NUCLEOTIDE-BINDING PROTEIN-RELATED"/>
    <property type="match status" value="1"/>
</dbReference>
<dbReference type="InterPro" id="IPR002829">
    <property type="entry name" value="DUF116"/>
</dbReference>
<reference evidence="1" key="1">
    <citation type="submission" date="2019-08" db="EMBL/GenBank/DDBJ databases">
        <authorList>
            <person name="Kucharzyk K."/>
            <person name="Murdoch R.W."/>
            <person name="Higgins S."/>
            <person name="Loffler F."/>
        </authorList>
    </citation>
    <scope>NUCLEOTIDE SEQUENCE</scope>
</reference>
<sequence length="156" mass="17568">MSKFVGISKDEIRKIFIKINNAYIYSKKYNLNSEDLIILIPHCIQNHNCKLKVTNDIDNCKKCGMCKINELLKLKGKYNVKVFVATGGTLARKIIIDNKPRAVIAVACERDLTSGVKDVKGISVLGVFNSRPYGPCLDTNINIKEIEKAIDFFTKK</sequence>